<dbReference type="SUPFAM" id="SSF48498">
    <property type="entry name" value="Tetracyclin repressor-like, C-terminal domain"/>
    <property type="match status" value="1"/>
</dbReference>
<gene>
    <name evidence="8" type="ORF">EUA04_07795</name>
    <name evidence="7" type="ORF">MOBUDSM44075_05190</name>
    <name evidence="6" type="ORF">WN67_23020</name>
</gene>
<dbReference type="GO" id="GO:0003700">
    <property type="term" value="F:DNA-binding transcription factor activity"/>
    <property type="evidence" value="ECO:0007669"/>
    <property type="project" value="TreeGrafter"/>
</dbReference>
<dbReference type="SUPFAM" id="SSF46689">
    <property type="entry name" value="Homeodomain-like"/>
    <property type="match status" value="1"/>
</dbReference>
<keyword evidence="2 4" id="KW-0238">DNA-binding</keyword>
<sequence>MTTELGRPRDRRIDDAVLAATAEMIGEVPYAELSVGAIARRAGTSKPAIYRRWPSKAHLVHEAVFPIGEATQIPATGSLAHDIREMVRRVAALLTTPAARAAIPGLIAEMAADPTLHAALLTRFGDVITRGLGDFLRDAVQRGDVRAGIDATELAEAVAGITLLSLVTRPDAPDDGWLDRTATLITRGIAT</sequence>
<dbReference type="STRING" id="1807.MOBUDSM44075_05190"/>
<name>A0A0J6Y532_9MYCO</name>
<accession>A0A0J6Y532</accession>
<dbReference type="EMBL" id="LAUZ02000067">
    <property type="protein sequence ID" value="KKE99623.1"/>
    <property type="molecule type" value="Genomic_DNA"/>
</dbReference>
<dbReference type="Proteomes" id="UP000036313">
    <property type="component" value="Unassembled WGS sequence"/>
</dbReference>
<feature type="DNA-binding region" description="H-T-H motif" evidence="4">
    <location>
        <begin position="34"/>
        <end position="53"/>
    </location>
</feature>
<dbReference type="AlphaFoldDB" id="A0A0J6Y532"/>
<evidence type="ECO:0000256" key="2">
    <source>
        <dbReference type="ARBA" id="ARBA00023125"/>
    </source>
</evidence>
<evidence type="ECO:0000256" key="4">
    <source>
        <dbReference type="PROSITE-ProRule" id="PRU00335"/>
    </source>
</evidence>
<evidence type="ECO:0000313" key="8">
    <source>
        <dbReference type="EMBL" id="TDL09852.1"/>
    </source>
</evidence>
<dbReference type="Pfam" id="PF00440">
    <property type="entry name" value="TetR_N"/>
    <property type="match status" value="1"/>
</dbReference>
<dbReference type="Gene3D" id="1.10.357.10">
    <property type="entry name" value="Tetracycline Repressor, domain 2"/>
    <property type="match status" value="1"/>
</dbReference>
<dbReference type="OrthoDB" id="9796019at2"/>
<dbReference type="PRINTS" id="PR00455">
    <property type="entry name" value="HTHTETR"/>
</dbReference>
<comment type="caution">
    <text evidence="7">The sequence shown here is derived from an EMBL/GenBank/DDBJ whole genome shotgun (WGS) entry which is preliminary data.</text>
</comment>
<dbReference type="InterPro" id="IPR001647">
    <property type="entry name" value="HTH_TetR"/>
</dbReference>
<dbReference type="RefSeq" id="WP_046365382.1">
    <property type="nucleotide sequence ID" value="NZ_CALTXN010000038.1"/>
</dbReference>
<dbReference type="PROSITE" id="PS50977">
    <property type="entry name" value="HTH_TETR_2"/>
    <property type="match status" value="1"/>
</dbReference>
<reference evidence="7 10" key="1">
    <citation type="journal article" date="2015" name="Genome Biol. Evol.">
        <title>Characterization of Three Mycobacterium spp. with Potential Use in Bioremediation by Genome Sequencing and Comparative Genomics.</title>
        <authorList>
            <person name="Das S."/>
            <person name="Pettersson B.M."/>
            <person name="Behra P.R."/>
            <person name="Ramesh M."/>
            <person name="Dasgupta S."/>
            <person name="Bhattacharya A."/>
            <person name="Kirsebom L.A."/>
        </authorList>
    </citation>
    <scope>NUCLEOTIDE SEQUENCE [LARGE SCALE GENOMIC DNA]</scope>
    <source>
        <strain evidence="7 10">DSM 44075</strain>
    </source>
</reference>
<evidence type="ECO:0000313" key="11">
    <source>
        <dbReference type="Proteomes" id="UP000294952"/>
    </source>
</evidence>
<keyword evidence="3" id="KW-0804">Transcription</keyword>
<evidence type="ECO:0000313" key="9">
    <source>
        <dbReference type="Proteomes" id="UP000034150"/>
    </source>
</evidence>
<dbReference type="PANTHER" id="PTHR30055:SF230">
    <property type="entry name" value="TRANSCRIPTIONAL REGULATORY PROTEIN (PROBABLY TETR-FAMILY)-RELATED"/>
    <property type="match status" value="1"/>
</dbReference>
<organism evidence="7 10">
    <name type="scientific">Mycolicibacterium obuense</name>
    <dbReference type="NCBI Taxonomy" id="1807"/>
    <lineage>
        <taxon>Bacteria</taxon>
        <taxon>Bacillati</taxon>
        <taxon>Actinomycetota</taxon>
        <taxon>Actinomycetes</taxon>
        <taxon>Mycobacteriales</taxon>
        <taxon>Mycobacteriaceae</taxon>
        <taxon>Mycolicibacterium</taxon>
    </lineage>
</organism>
<dbReference type="EMBL" id="SDLP01000002">
    <property type="protein sequence ID" value="TDL09852.1"/>
    <property type="molecule type" value="Genomic_DNA"/>
</dbReference>
<dbReference type="GO" id="GO:0000976">
    <property type="term" value="F:transcription cis-regulatory region binding"/>
    <property type="evidence" value="ECO:0007669"/>
    <property type="project" value="TreeGrafter"/>
</dbReference>
<evidence type="ECO:0000259" key="5">
    <source>
        <dbReference type="PROSITE" id="PS50977"/>
    </source>
</evidence>
<evidence type="ECO:0000256" key="3">
    <source>
        <dbReference type="ARBA" id="ARBA00023163"/>
    </source>
</evidence>
<dbReference type="EMBL" id="JYNU01000058">
    <property type="protein sequence ID" value="KMO68191.1"/>
    <property type="molecule type" value="Genomic_DNA"/>
</dbReference>
<dbReference type="InterPro" id="IPR009057">
    <property type="entry name" value="Homeodomain-like_sf"/>
</dbReference>
<dbReference type="Pfam" id="PF16859">
    <property type="entry name" value="TetR_C_11"/>
    <property type="match status" value="1"/>
</dbReference>
<proteinExistence type="predicted"/>
<dbReference type="InterPro" id="IPR036271">
    <property type="entry name" value="Tet_transcr_reg_TetR-rel_C_sf"/>
</dbReference>
<reference evidence="6 9" key="2">
    <citation type="submission" date="2015-04" db="EMBL/GenBank/DDBJ databases">
        <title>Genome sequence of Mycobacterium obuense UC1.</title>
        <authorList>
            <person name="Greninger A.L."/>
            <person name="Cunningham G."/>
            <person name="Chiu C.Y."/>
            <person name="Miller S."/>
        </authorList>
    </citation>
    <scope>NUCLEOTIDE SEQUENCE [LARGE SCALE GENOMIC DNA]</scope>
    <source>
        <strain evidence="6 9">UC1</strain>
    </source>
</reference>
<keyword evidence="1" id="KW-0805">Transcription regulation</keyword>
<keyword evidence="9" id="KW-1185">Reference proteome</keyword>
<dbReference type="Proteomes" id="UP000294952">
    <property type="component" value="Unassembled WGS sequence"/>
</dbReference>
<dbReference type="Proteomes" id="UP000034150">
    <property type="component" value="Unassembled WGS sequence"/>
</dbReference>
<evidence type="ECO:0000256" key="1">
    <source>
        <dbReference type="ARBA" id="ARBA00023015"/>
    </source>
</evidence>
<dbReference type="PATRIC" id="fig|1807.13.peg.4606"/>
<dbReference type="PANTHER" id="PTHR30055">
    <property type="entry name" value="HTH-TYPE TRANSCRIPTIONAL REGULATOR RUTR"/>
    <property type="match status" value="1"/>
</dbReference>
<evidence type="ECO:0000313" key="6">
    <source>
        <dbReference type="EMBL" id="KKE99623.1"/>
    </source>
</evidence>
<feature type="domain" description="HTH tetR-type" evidence="5">
    <location>
        <begin position="11"/>
        <end position="71"/>
    </location>
</feature>
<dbReference type="InterPro" id="IPR011075">
    <property type="entry name" value="TetR_C"/>
</dbReference>
<evidence type="ECO:0000313" key="10">
    <source>
        <dbReference type="Proteomes" id="UP000036313"/>
    </source>
</evidence>
<protein>
    <submittedName>
        <fullName evidence="7">Bacterial regulatory protein, tetR family</fullName>
    </submittedName>
    <submittedName>
        <fullName evidence="6">TetR family transcriptional regulator</fullName>
    </submittedName>
    <submittedName>
        <fullName evidence="8">TetR/AcrR family transcriptional regulator</fullName>
    </submittedName>
</protein>
<reference evidence="8 11" key="3">
    <citation type="submission" date="2019-01" db="EMBL/GenBank/DDBJ databases">
        <title>High-quality-draft genome sequences of five non-tuberculosis mycobacteriaceae isolated from a nosocomial environment.</title>
        <authorList>
            <person name="Tiago I."/>
            <person name="Alarico S."/>
            <person name="Pereira S.G."/>
            <person name="Coelho C."/>
            <person name="Maranha A."/>
            <person name="Empadinhas N."/>
        </authorList>
    </citation>
    <scope>NUCLEOTIDE SEQUENCE [LARGE SCALE GENOMIC DNA]</scope>
    <source>
        <strain evidence="8 11">22DIII</strain>
    </source>
</reference>
<evidence type="ECO:0000313" key="7">
    <source>
        <dbReference type="EMBL" id="KMO68191.1"/>
    </source>
</evidence>
<dbReference type="Gene3D" id="1.10.10.60">
    <property type="entry name" value="Homeodomain-like"/>
    <property type="match status" value="1"/>
</dbReference>
<dbReference type="InterPro" id="IPR050109">
    <property type="entry name" value="HTH-type_TetR-like_transc_reg"/>
</dbReference>